<dbReference type="CDD" id="cd16262">
    <property type="entry name" value="EFG_III"/>
    <property type="match status" value="1"/>
</dbReference>
<comment type="subcellular location">
    <subcellularLocation>
        <location evidence="6">Cytoplasm</location>
    </subcellularLocation>
</comment>
<organism evidence="9 10">
    <name type="scientific">Aerophobetes bacterium</name>
    <dbReference type="NCBI Taxonomy" id="2030807"/>
    <lineage>
        <taxon>Bacteria</taxon>
        <taxon>Candidatus Aerophobota</taxon>
    </lineage>
</organism>
<keyword evidence="2 6" id="KW-0547">Nucleotide-binding</keyword>
<evidence type="ECO:0000256" key="4">
    <source>
        <dbReference type="ARBA" id="ARBA00022917"/>
    </source>
</evidence>
<dbReference type="SUPFAM" id="SSF50447">
    <property type="entry name" value="Translation proteins"/>
    <property type="match status" value="1"/>
</dbReference>
<dbReference type="SUPFAM" id="SSF54211">
    <property type="entry name" value="Ribosomal protein S5 domain 2-like"/>
    <property type="match status" value="1"/>
</dbReference>
<comment type="similarity">
    <text evidence="1 6">Belongs to the TRAFAC class translation factor GTPase superfamily. Classic translation factor GTPase family. EF-G/EF-2 subfamily.</text>
</comment>
<dbReference type="Gene3D" id="3.40.50.300">
    <property type="entry name" value="P-loop containing nucleotide triphosphate hydrolases"/>
    <property type="match status" value="1"/>
</dbReference>
<evidence type="ECO:0000256" key="2">
    <source>
        <dbReference type="ARBA" id="ARBA00022741"/>
    </source>
</evidence>
<dbReference type="NCBIfam" id="NF009381">
    <property type="entry name" value="PRK12740.1-5"/>
    <property type="match status" value="1"/>
</dbReference>
<dbReference type="PROSITE" id="PS00301">
    <property type="entry name" value="G_TR_1"/>
    <property type="match status" value="1"/>
</dbReference>
<dbReference type="PANTHER" id="PTHR43261:SF1">
    <property type="entry name" value="RIBOSOME-RELEASING FACTOR 2, MITOCHONDRIAL"/>
    <property type="match status" value="1"/>
</dbReference>
<dbReference type="Pfam" id="PF03144">
    <property type="entry name" value="GTP_EFTU_D2"/>
    <property type="match status" value="1"/>
</dbReference>
<feature type="binding site" evidence="6">
    <location>
        <begin position="17"/>
        <end position="24"/>
    </location>
    <ligand>
        <name>GTP</name>
        <dbReference type="ChEBI" id="CHEBI:37565"/>
    </ligand>
</feature>
<dbReference type="NCBIfam" id="TIGR00231">
    <property type="entry name" value="small_GTP"/>
    <property type="match status" value="1"/>
</dbReference>
<dbReference type="InterPro" id="IPR000640">
    <property type="entry name" value="EFG_V-like"/>
</dbReference>
<dbReference type="SMART" id="SM00889">
    <property type="entry name" value="EFG_IV"/>
    <property type="match status" value="1"/>
</dbReference>
<dbReference type="InterPro" id="IPR031157">
    <property type="entry name" value="G_TR_CS"/>
</dbReference>
<dbReference type="GO" id="GO:0032790">
    <property type="term" value="P:ribosome disassembly"/>
    <property type="evidence" value="ECO:0007669"/>
    <property type="project" value="TreeGrafter"/>
</dbReference>
<keyword evidence="4 6" id="KW-0648">Protein biosynthesis</keyword>
<dbReference type="AlphaFoldDB" id="A0A523YP64"/>
<dbReference type="SUPFAM" id="SSF52540">
    <property type="entry name" value="P-loop containing nucleoside triphosphate hydrolases"/>
    <property type="match status" value="1"/>
</dbReference>
<dbReference type="InterPro" id="IPR004161">
    <property type="entry name" value="EFTu-like_2"/>
</dbReference>
<dbReference type="SMART" id="SM00838">
    <property type="entry name" value="EFG_C"/>
    <property type="match status" value="1"/>
</dbReference>
<keyword evidence="5 6" id="KW-0342">GTP-binding</keyword>
<dbReference type="Gene3D" id="2.40.30.10">
    <property type="entry name" value="Translation factors"/>
    <property type="match status" value="1"/>
</dbReference>
<evidence type="ECO:0000256" key="6">
    <source>
        <dbReference type="HAMAP-Rule" id="MF_00054"/>
    </source>
</evidence>
<dbReference type="Gene3D" id="3.30.70.870">
    <property type="entry name" value="Elongation Factor G (Translational Gtpase), domain 3"/>
    <property type="match status" value="1"/>
</dbReference>
<name>A0A523YP64_UNCAE</name>
<dbReference type="FunFam" id="3.40.50.300:FF:000029">
    <property type="entry name" value="Elongation factor G"/>
    <property type="match status" value="1"/>
</dbReference>
<reference evidence="9 10" key="1">
    <citation type="submission" date="2019-03" db="EMBL/GenBank/DDBJ databases">
        <title>Metabolic potential of uncultured bacteria and archaea associated with petroleum seepage in deep-sea sediments.</title>
        <authorList>
            <person name="Dong X."/>
            <person name="Hubert C."/>
        </authorList>
    </citation>
    <scope>NUCLEOTIDE SEQUENCE [LARGE SCALE GENOMIC DNA]</scope>
    <source>
        <strain evidence="9">E29_bin28</strain>
    </source>
</reference>
<dbReference type="PRINTS" id="PR00315">
    <property type="entry name" value="ELONGATNFCT"/>
</dbReference>
<dbReference type="Proteomes" id="UP000316925">
    <property type="component" value="Unassembled WGS sequence"/>
</dbReference>
<dbReference type="CDD" id="cd01886">
    <property type="entry name" value="EF-G"/>
    <property type="match status" value="1"/>
</dbReference>
<dbReference type="Pfam" id="PF00009">
    <property type="entry name" value="GTP_EFTU"/>
    <property type="match status" value="1"/>
</dbReference>
<dbReference type="CDD" id="cd01434">
    <property type="entry name" value="EFG_mtEFG1_IV"/>
    <property type="match status" value="1"/>
</dbReference>
<dbReference type="Pfam" id="PF00679">
    <property type="entry name" value="EFG_C"/>
    <property type="match status" value="1"/>
</dbReference>
<evidence type="ECO:0000259" key="8">
    <source>
        <dbReference type="PROSITE" id="PS51722"/>
    </source>
</evidence>
<dbReference type="Pfam" id="PF14492">
    <property type="entry name" value="EFG_III"/>
    <property type="match status" value="1"/>
</dbReference>
<dbReference type="Pfam" id="PF03764">
    <property type="entry name" value="EFG_IV"/>
    <property type="match status" value="1"/>
</dbReference>
<feature type="domain" description="Tr-type G" evidence="8">
    <location>
        <begin position="8"/>
        <end position="283"/>
    </location>
</feature>
<feature type="binding site" evidence="6">
    <location>
        <begin position="81"/>
        <end position="85"/>
    </location>
    <ligand>
        <name>GTP</name>
        <dbReference type="ChEBI" id="CHEBI:37565"/>
    </ligand>
</feature>
<dbReference type="FunFam" id="3.30.70.240:FF:000001">
    <property type="entry name" value="Elongation factor G"/>
    <property type="match status" value="1"/>
</dbReference>
<dbReference type="GO" id="GO:0005737">
    <property type="term" value="C:cytoplasm"/>
    <property type="evidence" value="ECO:0007669"/>
    <property type="project" value="UniProtKB-SubCell"/>
</dbReference>
<dbReference type="PANTHER" id="PTHR43261">
    <property type="entry name" value="TRANSLATION ELONGATION FACTOR G-RELATED"/>
    <property type="match status" value="1"/>
</dbReference>
<keyword evidence="3 6" id="KW-0251">Elongation factor</keyword>
<evidence type="ECO:0000256" key="7">
    <source>
        <dbReference type="NCBIfam" id="TIGR00484"/>
    </source>
</evidence>
<dbReference type="InterPro" id="IPR020568">
    <property type="entry name" value="Ribosomal_Su5_D2-typ_SF"/>
</dbReference>
<dbReference type="EMBL" id="SOIJ01000131">
    <property type="protein sequence ID" value="TET93229.1"/>
    <property type="molecule type" value="Genomic_DNA"/>
</dbReference>
<dbReference type="InterPro" id="IPR000795">
    <property type="entry name" value="T_Tr_GTP-bd_dom"/>
</dbReference>
<dbReference type="FunFam" id="3.30.230.10:FF:000003">
    <property type="entry name" value="Elongation factor G"/>
    <property type="match status" value="1"/>
</dbReference>
<accession>A0A523YP64</accession>
<dbReference type="InterPro" id="IPR035649">
    <property type="entry name" value="EFG_V"/>
</dbReference>
<dbReference type="GO" id="GO:0005525">
    <property type="term" value="F:GTP binding"/>
    <property type="evidence" value="ECO:0007669"/>
    <property type="project" value="UniProtKB-UniRule"/>
</dbReference>
<gene>
    <name evidence="6 9" type="primary">fusA</name>
    <name evidence="9" type="ORF">E3J33_02300</name>
</gene>
<dbReference type="InterPro" id="IPR027417">
    <property type="entry name" value="P-loop_NTPase"/>
</dbReference>
<dbReference type="InterPro" id="IPR009022">
    <property type="entry name" value="EFG_III"/>
</dbReference>
<evidence type="ECO:0000313" key="10">
    <source>
        <dbReference type="Proteomes" id="UP000316925"/>
    </source>
</evidence>
<proteinExistence type="inferred from homology"/>
<dbReference type="InterPro" id="IPR041095">
    <property type="entry name" value="EFG_II"/>
</dbReference>
<comment type="function">
    <text evidence="6">Catalyzes the GTP-dependent ribosomal translocation step during translation elongation. During this step, the ribosome changes from the pre-translocational (PRE) to the post-translocational (POST) state as the newly formed A-site-bound peptidyl-tRNA and P-site-bound deacylated tRNA move to the P and E sites, respectively. Catalyzes the coordinated movement of the two tRNA molecules, the mRNA and conformational changes in the ribosome.</text>
</comment>
<evidence type="ECO:0000313" key="9">
    <source>
        <dbReference type="EMBL" id="TET93229.1"/>
    </source>
</evidence>
<protein>
    <recommendedName>
        <fullName evidence="6 7">Elongation factor G</fullName>
        <shortName evidence="6">EF-G</shortName>
    </recommendedName>
</protein>
<dbReference type="GO" id="GO:0003924">
    <property type="term" value="F:GTPase activity"/>
    <property type="evidence" value="ECO:0007669"/>
    <property type="project" value="InterPro"/>
</dbReference>
<dbReference type="InterPro" id="IPR047872">
    <property type="entry name" value="EFG_IV"/>
</dbReference>
<dbReference type="InterPro" id="IPR014721">
    <property type="entry name" value="Ribsml_uS5_D2-typ_fold_subgr"/>
</dbReference>
<dbReference type="InterPro" id="IPR005517">
    <property type="entry name" value="Transl_elong_EFG/EF2_IV"/>
</dbReference>
<evidence type="ECO:0000256" key="1">
    <source>
        <dbReference type="ARBA" id="ARBA00005870"/>
    </source>
</evidence>
<feature type="binding site" evidence="6">
    <location>
        <begin position="135"/>
        <end position="138"/>
    </location>
    <ligand>
        <name>GTP</name>
        <dbReference type="ChEBI" id="CHEBI:37565"/>
    </ligand>
</feature>
<sequence>MEPKGSLDKVRNIGIVAHIDAGKTTTTERILYYTGKIHKVGEVHEGTAVMDWMKQEKERGITITSAATTCSWKNHRINIIDTPGHVDFTVEVERTLRVLDGGVIIFCGVEGVEPQSETVWRQANRYNIPRLTFVNKMDRVGADFYRVIDSIKQKFELVPLPLQLPIGKEENFRGVVDLVEMKALIWHGDGVEAKILTEEIPSSLTELASYWHNHLLEKIAENNDECLERFLEKGSLEVKEIKREVRKLTLNQGVVPVLCGSALKNKGTRLLLNAIVDYLPSPLDIPPVVGVNPLSGKKEKRYASIKQPFSGLAFKIVTDPYMGRLTYFRVYSGMIKVGQLVYNSTKCRKERIARILEMHANYRKDRKEISAGDIGAAIGPREIDTGDSLCEEKHPIIFEPIKFTEPVISIAIEPKTSLDQDKLASSLSKLTQEDPTFKIRQDEETGQIVISGMGQLHLEVVLERLRRDFKVGVDAGKPKVAYKEAIGKKARARGQYIRQSGGRGQYGDVWLEIEPRKDAEETFVDKTKGGVIPKEFIPSIKKGIKQVMSSGILSGYPLTDVKVNLLDGSYHPVDSSEFAFRTAAVIAFKKACQEAEPYLLEPIMKVELRIPQDFMGEVIGDLASRRGRIYKMETRDNSRYLSGYVPLAELFRYITKLRSMTQGRGIPNIEFSHYEEVPSDVAEKIIGRGVMRGQTKN</sequence>
<dbReference type="InterPro" id="IPR004540">
    <property type="entry name" value="Transl_elong_EFG/EF2"/>
</dbReference>
<evidence type="ECO:0000256" key="5">
    <source>
        <dbReference type="ARBA" id="ARBA00023134"/>
    </source>
</evidence>
<dbReference type="SUPFAM" id="SSF54980">
    <property type="entry name" value="EF-G C-terminal domain-like"/>
    <property type="match status" value="2"/>
</dbReference>
<dbReference type="GO" id="GO:0003746">
    <property type="term" value="F:translation elongation factor activity"/>
    <property type="evidence" value="ECO:0007669"/>
    <property type="project" value="UniProtKB-UniRule"/>
</dbReference>
<dbReference type="Gene3D" id="3.30.230.10">
    <property type="match status" value="1"/>
</dbReference>
<dbReference type="FunFam" id="3.30.70.870:FF:000001">
    <property type="entry name" value="Elongation factor G"/>
    <property type="match status" value="1"/>
</dbReference>
<dbReference type="HAMAP" id="MF_00054_B">
    <property type="entry name" value="EF_G_EF_2_B"/>
    <property type="match status" value="1"/>
</dbReference>
<dbReference type="InterPro" id="IPR005225">
    <property type="entry name" value="Small_GTP-bd"/>
</dbReference>
<comment type="caution">
    <text evidence="9">The sequence shown here is derived from an EMBL/GenBank/DDBJ whole genome shotgun (WGS) entry which is preliminary data.</text>
</comment>
<keyword evidence="6" id="KW-0963">Cytoplasm</keyword>
<dbReference type="InterPro" id="IPR009000">
    <property type="entry name" value="Transl_B-barrel_sf"/>
</dbReference>
<dbReference type="CDD" id="cd04088">
    <property type="entry name" value="EFG_mtEFG_II"/>
    <property type="match status" value="1"/>
</dbReference>
<dbReference type="FunFam" id="2.40.30.10:FF:000006">
    <property type="entry name" value="Elongation factor G"/>
    <property type="match status" value="1"/>
</dbReference>
<evidence type="ECO:0000256" key="3">
    <source>
        <dbReference type="ARBA" id="ARBA00022768"/>
    </source>
</evidence>
<dbReference type="NCBIfam" id="TIGR00484">
    <property type="entry name" value="EF-G"/>
    <property type="match status" value="1"/>
</dbReference>
<dbReference type="Gene3D" id="3.30.70.240">
    <property type="match status" value="1"/>
</dbReference>
<dbReference type="CDD" id="cd03713">
    <property type="entry name" value="EFG_mtEFG_C"/>
    <property type="match status" value="1"/>
</dbReference>
<dbReference type="InterPro" id="IPR035647">
    <property type="entry name" value="EFG_III/V"/>
</dbReference>
<dbReference type="PROSITE" id="PS51722">
    <property type="entry name" value="G_TR_2"/>
    <property type="match status" value="1"/>
</dbReference>